<gene>
    <name evidence="2" type="ORF">ACFH04_39810</name>
</gene>
<comment type="caution">
    <text evidence="2">The sequence shown here is derived from an EMBL/GenBank/DDBJ whole genome shotgun (WGS) entry which is preliminary data.</text>
</comment>
<protein>
    <submittedName>
        <fullName evidence="2">Uncharacterized protein</fullName>
    </submittedName>
</protein>
<feature type="transmembrane region" description="Helical" evidence="1">
    <location>
        <begin position="12"/>
        <end position="35"/>
    </location>
</feature>
<feature type="transmembrane region" description="Helical" evidence="1">
    <location>
        <begin position="123"/>
        <end position="141"/>
    </location>
</feature>
<keyword evidence="1" id="KW-1133">Transmembrane helix</keyword>
<proteinExistence type="predicted"/>
<keyword evidence="1" id="KW-0812">Transmembrane</keyword>
<name>A0ABV6TVK9_9ACTN</name>
<feature type="transmembrane region" description="Helical" evidence="1">
    <location>
        <begin position="66"/>
        <end position="86"/>
    </location>
</feature>
<evidence type="ECO:0000313" key="2">
    <source>
        <dbReference type="EMBL" id="MFC0849823.1"/>
    </source>
</evidence>
<keyword evidence="3" id="KW-1185">Reference proteome</keyword>
<keyword evidence="1" id="KW-0472">Membrane</keyword>
<feature type="transmembrane region" description="Helical" evidence="1">
    <location>
        <begin position="92"/>
        <end position="111"/>
    </location>
</feature>
<dbReference type="RefSeq" id="WP_394323833.1">
    <property type="nucleotide sequence ID" value="NZ_JBHMQV010000009.1"/>
</dbReference>
<evidence type="ECO:0000256" key="1">
    <source>
        <dbReference type="SAM" id="Phobius"/>
    </source>
</evidence>
<evidence type="ECO:0000313" key="3">
    <source>
        <dbReference type="Proteomes" id="UP001589887"/>
    </source>
</evidence>
<reference evidence="2 3" key="1">
    <citation type="submission" date="2024-09" db="EMBL/GenBank/DDBJ databases">
        <authorList>
            <person name="Sun Q."/>
            <person name="Mori K."/>
        </authorList>
    </citation>
    <scope>NUCLEOTIDE SEQUENCE [LARGE SCALE GENOMIC DNA]</scope>
    <source>
        <strain evidence="2 3">JCM 4557</strain>
    </source>
</reference>
<sequence>MTATTTLTLLPLGLLVGAAEFAVCGLLSTIVASAVRREPVGESNWLVLVRSDVLGPARDLARRRSWPLVVAVLVLFGLVHEVLLRFGVFTLVGRGAAVPVSIALSLLVVLAPVRDRGVEARSMAAVVGVVTGTVHAVLYASEHSVWPLALAEGVFLVLGTA</sequence>
<dbReference type="EMBL" id="JBHMQV010000009">
    <property type="protein sequence ID" value="MFC0849823.1"/>
    <property type="molecule type" value="Genomic_DNA"/>
</dbReference>
<organism evidence="2 3">
    <name type="scientific">Streptomyces noboritoensis</name>
    <dbReference type="NCBI Taxonomy" id="67337"/>
    <lineage>
        <taxon>Bacteria</taxon>
        <taxon>Bacillati</taxon>
        <taxon>Actinomycetota</taxon>
        <taxon>Actinomycetes</taxon>
        <taxon>Kitasatosporales</taxon>
        <taxon>Streptomycetaceae</taxon>
        <taxon>Streptomyces</taxon>
    </lineage>
</organism>
<dbReference type="Proteomes" id="UP001589887">
    <property type="component" value="Unassembled WGS sequence"/>
</dbReference>
<accession>A0ABV6TVK9</accession>